<dbReference type="PANTHER" id="PTHR34219:SF4">
    <property type="entry name" value="PEPSY DOMAIN-CONTAINING PROTEIN"/>
    <property type="match status" value="1"/>
</dbReference>
<keyword evidence="3" id="KW-1185">Reference proteome</keyword>
<feature type="transmembrane region" description="Helical" evidence="1">
    <location>
        <begin position="134"/>
        <end position="156"/>
    </location>
</feature>
<evidence type="ECO:0000313" key="3">
    <source>
        <dbReference type="Proteomes" id="UP001143486"/>
    </source>
</evidence>
<dbReference type="InterPro" id="IPR005625">
    <property type="entry name" value="PepSY-ass_TM"/>
</dbReference>
<feature type="transmembrane region" description="Helical" evidence="1">
    <location>
        <begin position="16"/>
        <end position="37"/>
    </location>
</feature>
<evidence type="ECO:0008006" key="4">
    <source>
        <dbReference type="Google" id="ProtNLM"/>
    </source>
</evidence>
<gene>
    <name evidence="2" type="ORF">GCM10017621_19030</name>
</gene>
<evidence type="ECO:0000313" key="2">
    <source>
        <dbReference type="EMBL" id="GLK52395.1"/>
    </source>
</evidence>
<sequence>MSAPFVQAVLAGHSSLGLAFAALIYLVCFSGTVAVLVHDFERWETPVVAPVEAAGPDTAVATARSFLSGHPATEHIFISLPDINSPRTRVYAELHDGEILEGFAGTDGTWPGPAQTPWSAFMLGLHIDLHLPHAVGSFVVGMTGVALLSLLISGLLSHPRIFRDAFHIRLGGTKRLQEADLHNRAGIWALPFHIVIALTGALLGLTTLIAGTLALAFFKGDVEQTYALFFPPALEDDTTPAPIPDLEAILADAAARAPGAELRMLRLDHPGETGQSVHVTMGYADKLAFGDSYIYDGNGALFHSEQVSESSLGTRILQTIGPYHFGWFAGWISKIAYILLGAALTWVTSTGVAIWTARRRSKGHPAPVTERLWAATVWSQPFAYALSALTALVWPGPDPLLVWAIATGLCLGLTVPFGPVALSAGLRVASAVLLTALPLAHVLRHGAGYADPMAWVINAGLLAGAALIALSLAWRAAPARQSSMA</sequence>
<dbReference type="Pfam" id="PF03929">
    <property type="entry name" value="PepSY_TM"/>
    <property type="match status" value="1"/>
</dbReference>
<name>A0A9W6INN9_9PROT</name>
<protein>
    <recommendedName>
        <fullName evidence="4">Iron-regulated membrane protein</fullName>
    </recommendedName>
</protein>
<evidence type="ECO:0000256" key="1">
    <source>
        <dbReference type="SAM" id="Phobius"/>
    </source>
</evidence>
<organism evidence="2 3">
    <name type="scientific">Maricaulis virginensis</name>
    <dbReference type="NCBI Taxonomy" id="144022"/>
    <lineage>
        <taxon>Bacteria</taxon>
        <taxon>Pseudomonadati</taxon>
        <taxon>Pseudomonadota</taxon>
        <taxon>Alphaproteobacteria</taxon>
        <taxon>Maricaulales</taxon>
        <taxon>Maricaulaceae</taxon>
        <taxon>Maricaulis</taxon>
    </lineage>
</organism>
<comment type="caution">
    <text evidence="2">The sequence shown here is derived from an EMBL/GenBank/DDBJ whole genome shotgun (WGS) entry which is preliminary data.</text>
</comment>
<accession>A0A9W6INN9</accession>
<feature type="transmembrane region" description="Helical" evidence="1">
    <location>
        <begin position="400"/>
        <end position="417"/>
    </location>
</feature>
<keyword evidence="1" id="KW-0812">Transmembrane</keyword>
<feature type="transmembrane region" description="Helical" evidence="1">
    <location>
        <begin position="455"/>
        <end position="474"/>
    </location>
</feature>
<feature type="transmembrane region" description="Helical" evidence="1">
    <location>
        <begin position="194"/>
        <end position="218"/>
    </location>
</feature>
<keyword evidence="1" id="KW-0472">Membrane</keyword>
<dbReference type="AlphaFoldDB" id="A0A9W6INN9"/>
<feature type="transmembrane region" description="Helical" evidence="1">
    <location>
        <begin position="335"/>
        <end position="357"/>
    </location>
</feature>
<reference evidence="2" key="1">
    <citation type="journal article" date="2014" name="Int. J. Syst. Evol. Microbiol.">
        <title>Complete genome sequence of Corynebacterium casei LMG S-19264T (=DSM 44701T), isolated from a smear-ripened cheese.</title>
        <authorList>
            <consortium name="US DOE Joint Genome Institute (JGI-PGF)"/>
            <person name="Walter F."/>
            <person name="Albersmeier A."/>
            <person name="Kalinowski J."/>
            <person name="Ruckert C."/>
        </authorList>
    </citation>
    <scope>NUCLEOTIDE SEQUENCE</scope>
    <source>
        <strain evidence="2">VKM B-1513</strain>
    </source>
</reference>
<reference evidence="2" key="2">
    <citation type="submission" date="2023-01" db="EMBL/GenBank/DDBJ databases">
        <authorList>
            <person name="Sun Q."/>
            <person name="Evtushenko L."/>
        </authorList>
    </citation>
    <scope>NUCLEOTIDE SEQUENCE</scope>
    <source>
        <strain evidence="2">VKM B-1513</strain>
    </source>
</reference>
<keyword evidence="1" id="KW-1133">Transmembrane helix</keyword>
<dbReference type="PANTHER" id="PTHR34219">
    <property type="entry name" value="IRON-REGULATED INNER MEMBRANE PROTEIN-RELATED"/>
    <property type="match status" value="1"/>
</dbReference>
<feature type="transmembrane region" description="Helical" evidence="1">
    <location>
        <begin position="372"/>
        <end position="394"/>
    </location>
</feature>
<dbReference type="EMBL" id="BSFE01000004">
    <property type="protein sequence ID" value="GLK52395.1"/>
    <property type="molecule type" value="Genomic_DNA"/>
</dbReference>
<proteinExistence type="predicted"/>
<dbReference type="Proteomes" id="UP001143486">
    <property type="component" value="Unassembled WGS sequence"/>
</dbReference>